<dbReference type="GO" id="GO:0016787">
    <property type="term" value="F:hydrolase activity"/>
    <property type="evidence" value="ECO:0007669"/>
    <property type="project" value="UniProtKB-KW"/>
</dbReference>
<dbReference type="InterPro" id="IPR011006">
    <property type="entry name" value="CheY-like_superfamily"/>
</dbReference>
<dbReference type="PROSITE" id="PS50110">
    <property type="entry name" value="RESPONSE_REGULATORY"/>
    <property type="match status" value="1"/>
</dbReference>
<accession>A0ABV8ZZ52</accession>
<dbReference type="EMBL" id="JBHSEK010000023">
    <property type="protein sequence ID" value="MFC4492237.1"/>
    <property type="molecule type" value="Genomic_DNA"/>
</dbReference>
<dbReference type="Gene3D" id="1.10.3210.10">
    <property type="entry name" value="Hypothetical protein af1432"/>
    <property type="match status" value="1"/>
</dbReference>
<dbReference type="PROSITE" id="PS51832">
    <property type="entry name" value="HD_GYP"/>
    <property type="match status" value="1"/>
</dbReference>
<dbReference type="InterPro" id="IPR001789">
    <property type="entry name" value="Sig_transdc_resp-reg_receiver"/>
</dbReference>
<comment type="caution">
    <text evidence="4">The sequence shown here is derived from an EMBL/GenBank/DDBJ whole genome shotgun (WGS) entry which is preliminary data.</text>
</comment>
<dbReference type="SUPFAM" id="SSF109604">
    <property type="entry name" value="HD-domain/PDEase-like"/>
    <property type="match status" value="1"/>
</dbReference>
<dbReference type="RefSeq" id="WP_231461399.1">
    <property type="nucleotide sequence ID" value="NZ_JAJOHW010000031.1"/>
</dbReference>
<organism evidence="4 5">
    <name type="scientific">Chromobacterium aquaticum</name>
    <dbReference type="NCBI Taxonomy" id="467180"/>
    <lineage>
        <taxon>Bacteria</taxon>
        <taxon>Pseudomonadati</taxon>
        <taxon>Pseudomonadota</taxon>
        <taxon>Betaproteobacteria</taxon>
        <taxon>Neisseriales</taxon>
        <taxon>Chromobacteriaceae</taxon>
        <taxon>Chromobacterium</taxon>
    </lineage>
</organism>
<keyword evidence="4" id="KW-0378">Hydrolase</keyword>
<name>A0ABV8ZZ52_9NEIS</name>
<keyword evidence="1" id="KW-0597">Phosphoprotein</keyword>
<dbReference type="InterPro" id="IPR037522">
    <property type="entry name" value="HD_GYP_dom"/>
</dbReference>
<dbReference type="PANTHER" id="PTHR45228:SF5">
    <property type="entry name" value="CYCLIC DI-GMP PHOSPHODIESTERASE VC_1348-RELATED"/>
    <property type="match status" value="1"/>
</dbReference>
<evidence type="ECO:0000259" key="2">
    <source>
        <dbReference type="PROSITE" id="PS50110"/>
    </source>
</evidence>
<feature type="modified residue" description="4-aspartylphosphate" evidence="1">
    <location>
        <position position="60"/>
    </location>
</feature>
<sequence length="365" mass="40155">MMEPAPPRCQTVLIVDDTPESLTLLYSLLKDQYRTQIANSGERALELLADGELPDLLLLDVMMPGMGGFETCRRVKADPRTARIPVIFLTAMGENENEQAGFDAGAVDYIIKPISPPIVLARVKTHLKLKAATDLLEDKASLLQGEVESRIREVQKVQDITILALASLAEVRDQETGNHLRRTQSYVRALCQQLRDHPRFQAALGDETINDLFKSAPLHDIGKVGIPDQILLKPGKLTPEEFEIVKTHTTLGRDTIAAAELLLDAPSSFLRHAREIAYSHQEKWDGSGYPQGLAGSDIPVSARLMAVADVYDALISRRPYKAALSHEQAVAIIQEGSGSHFDPDVVSAFLAISDTFRAIAERYAD</sequence>
<gene>
    <name evidence="4" type="ORF">ACFO0R_21715</name>
</gene>
<proteinExistence type="predicted"/>
<evidence type="ECO:0000256" key="1">
    <source>
        <dbReference type="PROSITE-ProRule" id="PRU00169"/>
    </source>
</evidence>
<dbReference type="SMART" id="SM00471">
    <property type="entry name" value="HDc"/>
    <property type="match status" value="1"/>
</dbReference>
<dbReference type="Pfam" id="PF00072">
    <property type="entry name" value="Response_reg"/>
    <property type="match status" value="1"/>
</dbReference>
<dbReference type="SUPFAM" id="SSF52172">
    <property type="entry name" value="CheY-like"/>
    <property type="match status" value="1"/>
</dbReference>
<dbReference type="InterPro" id="IPR003607">
    <property type="entry name" value="HD/PDEase_dom"/>
</dbReference>
<evidence type="ECO:0000313" key="4">
    <source>
        <dbReference type="EMBL" id="MFC4492237.1"/>
    </source>
</evidence>
<dbReference type="PANTHER" id="PTHR45228">
    <property type="entry name" value="CYCLIC DI-GMP PHOSPHODIESTERASE TM_0186-RELATED"/>
    <property type="match status" value="1"/>
</dbReference>
<evidence type="ECO:0000313" key="5">
    <source>
        <dbReference type="Proteomes" id="UP001595999"/>
    </source>
</evidence>
<dbReference type="SMART" id="SM00448">
    <property type="entry name" value="REC"/>
    <property type="match status" value="1"/>
</dbReference>
<evidence type="ECO:0000259" key="3">
    <source>
        <dbReference type="PROSITE" id="PS51832"/>
    </source>
</evidence>
<dbReference type="CDD" id="cd00077">
    <property type="entry name" value="HDc"/>
    <property type="match status" value="1"/>
</dbReference>
<reference evidence="5" key="1">
    <citation type="journal article" date="2019" name="Int. J. Syst. Evol. Microbiol.">
        <title>The Global Catalogue of Microorganisms (GCM) 10K type strain sequencing project: providing services to taxonomists for standard genome sequencing and annotation.</title>
        <authorList>
            <consortium name="The Broad Institute Genomics Platform"/>
            <consortium name="The Broad Institute Genome Sequencing Center for Infectious Disease"/>
            <person name="Wu L."/>
            <person name="Ma J."/>
        </authorList>
    </citation>
    <scope>NUCLEOTIDE SEQUENCE [LARGE SCALE GENOMIC DNA]</scope>
    <source>
        <strain evidence="5">CGMCC 4.7608</strain>
    </source>
</reference>
<keyword evidence="5" id="KW-1185">Reference proteome</keyword>
<dbReference type="Gene3D" id="3.40.50.2300">
    <property type="match status" value="1"/>
</dbReference>
<feature type="domain" description="Response regulatory" evidence="2">
    <location>
        <begin position="11"/>
        <end position="127"/>
    </location>
</feature>
<feature type="domain" description="HD-GYP" evidence="3">
    <location>
        <begin position="154"/>
        <end position="365"/>
    </location>
</feature>
<dbReference type="EC" id="3.1.4.-" evidence="4"/>
<dbReference type="CDD" id="cd19920">
    <property type="entry name" value="REC_PA4781-like"/>
    <property type="match status" value="1"/>
</dbReference>
<dbReference type="Proteomes" id="UP001595999">
    <property type="component" value="Unassembled WGS sequence"/>
</dbReference>
<dbReference type="Pfam" id="PF13487">
    <property type="entry name" value="HD_5"/>
    <property type="match status" value="1"/>
</dbReference>
<protein>
    <submittedName>
        <fullName evidence="4">HD-GYP domain-containing protein</fullName>
        <ecNumber evidence="4">3.1.4.-</ecNumber>
    </submittedName>
</protein>
<dbReference type="InterPro" id="IPR052020">
    <property type="entry name" value="Cyclic_di-GMP/3'3'-cGAMP_PDE"/>
</dbReference>